<evidence type="ECO:0000256" key="4">
    <source>
        <dbReference type="ARBA" id="ARBA00022728"/>
    </source>
</evidence>
<proteinExistence type="inferred from homology"/>
<dbReference type="PANTHER" id="PTHR13264:SF5">
    <property type="entry name" value="PRE-MRNA-SPLICING FACTOR SYF2"/>
    <property type="match status" value="1"/>
</dbReference>
<keyword evidence="3 7" id="KW-0507">mRNA processing</keyword>
<keyword evidence="6 7" id="KW-0539">Nucleus</keyword>
<evidence type="ECO:0000256" key="1">
    <source>
        <dbReference type="ARBA" id="ARBA00004123"/>
    </source>
</evidence>
<keyword evidence="4 7" id="KW-0747">Spliceosome</keyword>
<dbReference type="GO" id="GO:0000398">
    <property type="term" value="P:mRNA splicing, via spliceosome"/>
    <property type="evidence" value="ECO:0007669"/>
    <property type="project" value="UniProtKB-UniRule"/>
</dbReference>
<evidence type="ECO:0000256" key="7">
    <source>
        <dbReference type="RuleBase" id="RU367148"/>
    </source>
</evidence>
<comment type="caution">
    <text evidence="9">The sequence shown here is derived from an EMBL/GenBank/DDBJ whole genome shotgun (WGS) entry which is preliminary data.</text>
</comment>
<evidence type="ECO:0000256" key="3">
    <source>
        <dbReference type="ARBA" id="ARBA00022664"/>
    </source>
</evidence>
<name>A0A8J1UKY6_OWEFU</name>
<evidence type="ECO:0000313" key="9">
    <source>
        <dbReference type="EMBL" id="CAH1788015.1"/>
    </source>
</evidence>
<dbReference type="GO" id="GO:0071014">
    <property type="term" value="C:post-mRNA release spliceosomal complex"/>
    <property type="evidence" value="ECO:0007669"/>
    <property type="project" value="TreeGrafter"/>
</dbReference>
<protein>
    <recommendedName>
        <fullName evidence="7">Pre-mRNA-splicing factor SYF2</fullName>
    </recommendedName>
</protein>
<dbReference type="GO" id="GO:0071013">
    <property type="term" value="C:catalytic step 2 spliceosome"/>
    <property type="evidence" value="ECO:0007669"/>
    <property type="project" value="TreeGrafter"/>
</dbReference>
<evidence type="ECO:0000256" key="6">
    <source>
        <dbReference type="ARBA" id="ARBA00023242"/>
    </source>
</evidence>
<sequence>MSAAAGSSKSAFAAEMKKQERMNKLKELQMKRNQARKLNHQEVVEEDQRNKLPANWDQKRRRLEWESDEAKLKAECKEQGKDFDRVRLREVGADDAEKWEKKKKKKNPDQGFSDYEAATFRQYQGLTKQIKPDKDEYTREKEKLGEAFYPGVDTMGVAKGGHKDSEEAIDKLVTDIDKQQAKRAKFSRRRAHDEDDDIDYINERNMKFNKKLERFYGSHTAEIKQNLERGTAV</sequence>
<dbReference type="GO" id="GO:0000974">
    <property type="term" value="C:Prp19 complex"/>
    <property type="evidence" value="ECO:0007669"/>
    <property type="project" value="TreeGrafter"/>
</dbReference>
<gene>
    <name evidence="9" type="ORF">OFUS_LOCUS13622</name>
</gene>
<comment type="similarity">
    <text evidence="2 7">Belongs to the SYF2 family.</text>
</comment>
<keyword evidence="5 7" id="KW-0508">mRNA splicing</keyword>
<organism evidence="9 10">
    <name type="scientific">Owenia fusiformis</name>
    <name type="common">Polychaete worm</name>
    <dbReference type="NCBI Taxonomy" id="6347"/>
    <lineage>
        <taxon>Eukaryota</taxon>
        <taxon>Metazoa</taxon>
        <taxon>Spiralia</taxon>
        <taxon>Lophotrochozoa</taxon>
        <taxon>Annelida</taxon>
        <taxon>Polychaeta</taxon>
        <taxon>Sedentaria</taxon>
        <taxon>Canalipalpata</taxon>
        <taxon>Sabellida</taxon>
        <taxon>Oweniida</taxon>
        <taxon>Oweniidae</taxon>
        <taxon>Owenia</taxon>
    </lineage>
</organism>
<dbReference type="OrthoDB" id="199717at2759"/>
<dbReference type="PANTHER" id="PTHR13264">
    <property type="entry name" value="GCIP-INTERACTING PROTEIN P29"/>
    <property type="match status" value="1"/>
</dbReference>
<comment type="subcellular location">
    <subcellularLocation>
        <location evidence="1 7">Nucleus</location>
    </subcellularLocation>
</comment>
<dbReference type="InterPro" id="IPR013260">
    <property type="entry name" value="mRNA_splic_SYF2"/>
</dbReference>
<feature type="region of interest" description="Disordered" evidence="8">
    <location>
        <begin position="94"/>
        <end position="116"/>
    </location>
</feature>
<accession>A0A8J1UKY6</accession>
<comment type="function">
    <text evidence="7">Involved in pre-mRNA splicing.</text>
</comment>
<evidence type="ECO:0000256" key="2">
    <source>
        <dbReference type="ARBA" id="ARBA00010028"/>
    </source>
</evidence>
<dbReference type="Proteomes" id="UP000749559">
    <property type="component" value="Unassembled WGS sequence"/>
</dbReference>
<evidence type="ECO:0000256" key="5">
    <source>
        <dbReference type="ARBA" id="ARBA00023187"/>
    </source>
</evidence>
<dbReference type="AlphaFoldDB" id="A0A8J1UKY6"/>
<keyword evidence="10" id="KW-1185">Reference proteome</keyword>
<evidence type="ECO:0000313" key="10">
    <source>
        <dbReference type="Proteomes" id="UP000749559"/>
    </source>
</evidence>
<evidence type="ECO:0000256" key="8">
    <source>
        <dbReference type="SAM" id="MobiDB-lite"/>
    </source>
</evidence>
<reference evidence="9" key="1">
    <citation type="submission" date="2022-03" db="EMBL/GenBank/DDBJ databases">
        <authorList>
            <person name="Martin C."/>
        </authorList>
    </citation>
    <scope>NUCLEOTIDE SEQUENCE</scope>
</reference>
<comment type="subunit">
    <text evidence="7">May be part of a spliceosome complex.</text>
</comment>
<dbReference type="EMBL" id="CAIIXF020000007">
    <property type="protein sequence ID" value="CAH1788015.1"/>
    <property type="molecule type" value="Genomic_DNA"/>
</dbReference>
<dbReference type="Pfam" id="PF08231">
    <property type="entry name" value="SYF2"/>
    <property type="match status" value="1"/>
</dbReference>